<evidence type="ECO:0000313" key="1">
    <source>
        <dbReference type="EMBL" id="MBE9079679.1"/>
    </source>
</evidence>
<name>A0A8J7AIP0_9CYAN</name>
<dbReference type="AlphaFoldDB" id="A0A8J7AIP0"/>
<gene>
    <name evidence="1" type="ORF">IQ241_20685</name>
</gene>
<comment type="caution">
    <text evidence="1">The sequence shown here is derived from an EMBL/GenBank/DDBJ whole genome shotgun (WGS) entry which is preliminary data.</text>
</comment>
<sequence length="103" mass="11671">MANESISNSSPREIALKGAIALAQDPKTHPQANEQFEQLCASLESENAEIAGLLKQLWQEYVSLQRSASFWEGMSDAEKELSEKMAEKNIQLKQNYLRLMQEQ</sequence>
<reference evidence="1" key="1">
    <citation type="submission" date="2020-10" db="EMBL/GenBank/DDBJ databases">
        <authorList>
            <person name="Castelo-Branco R."/>
            <person name="Eusebio N."/>
            <person name="Adriana R."/>
            <person name="Vieira A."/>
            <person name="Brugerolle De Fraissinette N."/>
            <person name="Rezende De Castro R."/>
            <person name="Schneider M.P."/>
            <person name="Vasconcelos V."/>
            <person name="Leao P.N."/>
        </authorList>
    </citation>
    <scope>NUCLEOTIDE SEQUENCE</scope>
    <source>
        <strain evidence="1">LEGE 07310</strain>
    </source>
</reference>
<evidence type="ECO:0000313" key="2">
    <source>
        <dbReference type="Proteomes" id="UP000636505"/>
    </source>
</evidence>
<keyword evidence="2" id="KW-1185">Reference proteome</keyword>
<accession>A0A8J7AIP0</accession>
<dbReference type="Proteomes" id="UP000636505">
    <property type="component" value="Unassembled WGS sequence"/>
</dbReference>
<dbReference type="RefSeq" id="WP_193910878.1">
    <property type="nucleotide sequence ID" value="NZ_JADEXG010000064.1"/>
</dbReference>
<proteinExistence type="predicted"/>
<protein>
    <submittedName>
        <fullName evidence="1">Uncharacterized protein</fullName>
    </submittedName>
</protein>
<dbReference type="EMBL" id="JADEXG010000064">
    <property type="protein sequence ID" value="MBE9079679.1"/>
    <property type="molecule type" value="Genomic_DNA"/>
</dbReference>
<organism evidence="1 2">
    <name type="scientific">Vasconcelosia minhoensis LEGE 07310</name>
    <dbReference type="NCBI Taxonomy" id="915328"/>
    <lineage>
        <taxon>Bacteria</taxon>
        <taxon>Bacillati</taxon>
        <taxon>Cyanobacteriota</taxon>
        <taxon>Cyanophyceae</taxon>
        <taxon>Nodosilineales</taxon>
        <taxon>Cymatolegaceae</taxon>
        <taxon>Vasconcelosia</taxon>
        <taxon>Vasconcelosia minhoensis</taxon>
    </lineage>
</organism>